<keyword evidence="2" id="KW-1185">Reference proteome</keyword>
<sequence>MDGCLIDNNMRSGRSQEAKLTGEKNLEHKTDGHRSLHYHQVFNGSVACDFETAELVLCHRNGSVWSTKPVYMEQ</sequence>
<evidence type="ECO:0000313" key="1">
    <source>
        <dbReference type="EMBL" id="MPC75766.1"/>
    </source>
</evidence>
<proteinExistence type="predicted"/>
<organism evidence="1 2">
    <name type="scientific">Portunus trituberculatus</name>
    <name type="common">Swimming crab</name>
    <name type="synonym">Neptunus trituberculatus</name>
    <dbReference type="NCBI Taxonomy" id="210409"/>
    <lineage>
        <taxon>Eukaryota</taxon>
        <taxon>Metazoa</taxon>
        <taxon>Ecdysozoa</taxon>
        <taxon>Arthropoda</taxon>
        <taxon>Crustacea</taxon>
        <taxon>Multicrustacea</taxon>
        <taxon>Malacostraca</taxon>
        <taxon>Eumalacostraca</taxon>
        <taxon>Eucarida</taxon>
        <taxon>Decapoda</taxon>
        <taxon>Pleocyemata</taxon>
        <taxon>Brachyura</taxon>
        <taxon>Eubrachyura</taxon>
        <taxon>Portunoidea</taxon>
        <taxon>Portunidae</taxon>
        <taxon>Portuninae</taxon>
        <taxon>Portunus</taxon>
    </lineage>
</organism>
<gene>
    <name evidence="1" type="ORF">E2C01_070160</name>
</gene>
<accession>A0A5B7I1D7</accession>
<dbReference type="AlphaFoldDB" id="A0A5B7I1D7"/>
<dbReference type="EMBL" id="VSRR010041811">
    <property type="protein sequence ID" value="MPC75766.1"/>
    <property type="molecule type" value="Genomic_DNA"/>
</dbReference>
<evidence type="ECO:0000313" key="2">
    <source>
        <dbReference type="Proteomes" id="UP000324222"/>
    </source>
</evidence>
<reference evidence="1 2" key="1">
    <citation type="submission" date="2019-05" db="EMBL/GenBank/DDBJ databases">
        <title>Another draft genome of Portunus trituberculatus and its Hox gene families provides insights of decapod evolution.</title>
        <authorList>
            <person name="Jeong J.-H."/>
            <person name="Song I."/>
            <person name="Kim S."/>
            <person name="Choi T."/>
            <person name="Kim D."/>
            <person name="Ryu S."/>
            <person name="Kim W."/>
        </authorList>
    </citation>
    <scope>NUCLEOTIDE SEQUENCE [LARGE SCALE GENOMIC DNA]</scope>
    <source>
        <tissue evidence="1">Muscle</tissue>
    </source>
</reference>
<dbReference type="Proteomes" id="UP000324222">
    <property type="component" value="Unassembled WGS sequence"/>
</dbReference>
<protein>
    <submittedName>
        <fullName evidence="1">Uncharacterized protein</fullName>
    </submittedName>
</protein>
<name>A0A5B7I1D7_PORTR</name>
<comment type="caution">
    <text evidence="1">The sequence shown here is derived from an EMBL/GenBank/DDBJ whole genome shotgun (WGS) entry which is preliminary data.</text>
</comment>